<reference evidence="8" key="1">
    <citation type="submission" date="2025-08" db="UniProtKB">
        <authorList>
            <consortium name="RefSeq"/>
        </authorList>
    </citation>
    <scope>IDENTIFICATION</scope>
    <source>
        <tissue evidence="8">Leaf</tissue>
    </source>
</reference>
<dbReference type="RefSeq" id="XP_021286689.1">
    <property type="nucleotide sequence ID" value="XM_021431014.1"/>
</dbReference>
<feature type="domain" description="AIPP2-like SPOC-like" evidence="6">
    <location>
        <begin position="279"/>
        <end position="381"/>
    </location>
</feature>
<sequence length="383" mass="42964">MQQPRDTHLDKVCDICGDVGYGELIETCSQCSIGRHFYCMRRVVTDMHEDWVCEVCLSENDIDSLKPGQAGDVLDSSRKHCLELGRQVACKRPKGVERGKVKFLPTEEVIKLSSGSPRKEFPLKSSFRSKPVPAKLTASLSKRSFMGPKNVGASFNPIKVRSNPSFSQLGSSTPPRRGGLQIISSISQHAVKTPKELKVESDLVVSNKENVCKGHISDTILPNNKQTILPTKTEETMRSSRPSPSRLHTTIVGSERESWNIRLKVSLYRPHLPAIHTTWMGGFKFPDTATPGEFYGGFLARPPSRVHRKAYEFTQKMPPVLQVNLLRQCHLQADILQNGCLDLCDIALYFYPVDYTERSEQNYNHTVSAHGDKKFSVTSYIDV</sequence>
<evidence type="ECO:0000256" key="4">
    <source>
        <dbReference type="ARBA" id="ARBA00023015"/>
    </source>
</evidence>
<dbReference type="GO" id="GO:0034244">
    <property type="term" value="P:negative regulation of transcription elongation by RNA polymerase II"/>
    <property type="evidence" value="ECO:0007669"/>
    <property type="project" value="InterPro"/>
</dbReference>
<keyword evidence="3" id="KW-0862">Zinc</keyword>
<keyword evidence="4" id="KW-0805">Transcription regulation</keyword>
<dbReference type="InterPro" id="IPR049914">
    <property type="entry name" value="PHD1-3/5-6"/>
</dbReference>
<evidence type="ECO:0000313" key="8">
    <source>
        <dbReference type="RefSeq" id="XP_021286689.1"/>
    </source>
</evidence>
<proteinExistence type="predicted"/>
<accession>A0A6J1AJC3</accession>
<dbReference type="Proteomes" id="UP000504621">
    <property type="component" value="Unplaced"/>
</dbReference>
<dbReference type="PANTHER" id="PTHR33304">
    <property type="match status" value="1"/>
</dbReference>
<organism evidence="7 8">
    <name type="scientific">Herrania umbratica</name>
    <dbReference type="NCBI Taxonomy" id="108875"/>
    <lineage>
        <taxon>Eukaryota</taxon>
        <taxon>Viridiplantae</taxon>
        <taxon>Streptophyta</taxon>
        <taxon>Embryophyta</taxon>
        <taxon>Tracheophyta</taxon>
        <taxon>Spermatophyta</taxon>
        <taxon>Magnoliopsida</taxon>
        <taxon>eudicotyledons</taxon>
        <taxon>Gunneridae</taxon>
        <taxon>Pentapetalae</taxon>
        <taxon>rosids</taxon>
        <taxon>malvids</taxon>
        <taxon>Malvales</taxon>
        <taxon>Malvaceae</taxon>
        <taxon>Byttnerioideae</taxon>
        <taxon>Herrania</taxon>
    </lineage>
</organism>
<dbReference type="InterPro" id="IPR056280">
    <property type="entry name" value="AIPP2-like_SPOC"/>
</dbReference>
<dbReference type="PANTHER" id="PTHR33304:SF36">
    <property type="entry name" value="GB|AAF26970.1-RELATED"/>
    <property type="match status" value="1"/>
</dbReference>
<keyword evidence="5" id="KW-0804">Transcription</keyword>
<dbReference type="GeneID" id="110418321"/>
<dbReference type="Gene3D" id="3.30.40.10">
    <property type="entry name" value="Zinc/RING finger domain, C3HC4 (zinc finger)"/>
    <property type="match status" value="1"/>
</dbReference>
<evidence type="ECO:0000256" key="3">
    <source>
        <dbReference type="ARBA" id="ARBA00022833"/>
    </source>
</evidence>
<dbReference type="OrthoDB" id="651601at2759"/>
<name>A0A6J1AJC3_9ROSI</name>
<dbReference type="Pfam" id="PF23121">
    <property type="entry name" value="SPOC_AIPP2"/>
    <property type="match status" value="1"/>
</dbReference>
<keyword evidence="1" id="KW-0479">Metal-binding</keyword>
<dbReference type="GO" id="GO:0008270">
    <property type="term" value="F:zinc ion binding"/>
    <property type="evidence" value="ECO:0007669"/>
    <property type="project" value="UniProtKB-KW"/>
</dbReference>
<keyword evidence="7" id="KW-1185">Reference proteome</keyword>
<protein>
    <submittedName>
        <fullName evidence="8">Uncharacterized protein LOC110418321</fullName>
    </submittedName>
</protein>
<evidence type="ECO:0000313" key="7">
    <source>
        <dbReference type="Proteomes" id="UP000504621"/>
    </source>
</evidence>
<dbReference type="AlphaFoldDB" id="A0A6J1AJC3"/>
<evidence type="ECO:0000256" key="5">
    <source>
        <dbReference type="ARBA" id="ARBA00023163"/>
    </source>
</evidence>
<evidence type="ECO:0000256" key="2">
    <source>
        <dbReference type="ARBA" id="ARBA00022771"/>
    </source>
</evidence>
<dbReference type="GO" id="GO:0140566">
    <property type="term" value="F:histone reader activity"/>
    <property type="evidence" value="ECO:0007669"/>
    <property type="project" value="InterPro"/>
</dbReference>
<evidence type="ECO:0000256" key="1">
    <source>
        <dbReference type="ARBA" id="ARBA00022723"/>
    </source>
</evidence>
<dbReference type="InterPro" id="IPR013083">
    <property type="entry name" value="Znf_RING/FYVE/PHD"/>
</dbReference>
<dbReference type="InterPro" id="IPR011011">
    <property type="entry name" value="Znf_FYVE_PHD"/>
</dbReference>
<dbReference type="SUPFAM" id="SSF57903">
    <property type="entry name" value="FYVE/PHD zinc finger"/>
    <property type="match status" value="1"/>
</dbReference>
<gene>
    <name evidence="8" type="primary">LOC110418321</name>
</gene>
<keyword evidence="2" id="KW-0863">Zinc-finger</keyword>
<evidence type="ECO:0000259" key="6">
    <source>
        <dbReference type="Pfam" id="PF23121"/>
    </source>
</evidence>